<dbReference type="Proteomes" id="UP001162834">
    <property type="component" value="Chromosome"/>
</dbReference>
<dbReference type="Pfam" id="PF02541">
    <property type="entry name" value="Ppx-GppA"/>
    <property type="match status" value="1"/>
</dbReference>
<dbReference type="SUPFAM" id="SSF53067">
    <property type="entry name" value="Actin-like ATPase domain"/>
    <property type="match status" value="2"/>
</dbReference>
<evidence type="ECO:0000313" key="3">
    <source>
        <dbReference type="Proteomes" id="UP001162834"/>
    </source>
</evidence>
<keyword evidence="2" id="KW-0378">Hydrolase</keyword>
<name>A0A9E6XV57_9ACTN</name>
<dbReference type="Gene3D" id="3.30.420.150">
    <property type="entry name" value="Exopolyphosphatase. Domain 2"/>
    <property type="match status" value="1"/>
</dbReference>
<dbReference type="PANTHER" id="PTHR30005">
    <property type="entry name" value="EXOPOLYPHOSPHATASE"/>
    <property type="match status" value="1"/>
</dbReference>
<gene>
    <name evidence="2" type="primary">ppx2</name>
    <name evidence="2" type="ORF">DSM104329_01069</name>
</gene>
<proteinExistence type="predicted"/>
<accession>A0A9E6XV57</accession>
<dbReference type="InterPro" id="IPR003695">
    <property type="entry name" value="Ppx_GppA_N"/>
</dbReference>
<dbReference type="EMBL" id="CP087164">
    <property type="protein sequence ID" value="UGS34688.1"/>
    <property type="molecule type" value="Genomic_DNA"/>
</dbReference>
<dbReference type="Gene3D" id="3.30.420.40">
    <property type="match status" value="1"/>
</dbReference>
<dbReference type="InterPro" id="IPR043129">
    <property type="entry name" value="ATPase_NBD"/>
</dbReference>
<organism evidence="2 3">
    <name type="scientific">Capillimicrobium parvum</name>
    <dbReference type="NCBI Taxonomy" id="2884022"/>
    <lineage>
        <taxon>Bacteria</taxon>
        <taxon>Bacillati</taxon>
        <taxon>Actinomycetota</taxon>
        <taxon>Thermoleophilia</taxon>
        <taxon>Solirubrobacterales</taxon>
        <taxon>Capillimicrobiaceae</taxon>
        <taxon>Capillimicrobium</taxon>
    </lineage>
</organism>
<protein>
    <submittedName>
        <fullName evidence="2">Exopolyphosphatase 2</fullName>
        <ecNumber evidence="2">3.6.1.11</ecNumber>
    </submittedName>
</protein>
<dbReference type="EC" id="3.6.1.11" evidence="2"/>
<evidence type="ECO:0000313" key="2">
    <source>
        <dbReference type="EMBL" id="UGS34688.1"/>
    </source>
</evidence>
<sequence>MSSSAPDPSPSRVAVVDVGTNSTRLLIADVGRNGAIAEIDRRSIVTRLGEDVDATARLADAAMERVLRVLAEYRAAIDAAGSPPARAVMTSAVRDAANGEAFAAEVAERFGFDAREISGDEEARLTFLGATSTRPQERPALVVDIGGGSTELVIGQGGELRFHVSTQAGVVRQSERHLHHDPPADHELQALTDDVRRVLNASVPHAMTYVPEAAIAVAGTATSLAAIDLELEPYDPARVEGHVLERATCEMLLARLAGMTLEERRRLRGLHPDRAPTIVAGAVLLVEALRLFRLQEVEVSEHDLLYGAALATVRR</sequence>
<dbReference type="CDD" id="cd24054">
    <property type="entry name" value="ASKHA_NBD_AaPPX-GppA_MtPPX2-like"/>
    <property type="match status" value="1"/>
</dbReference>
<dbReference type="GO" id="GO:0004309">
    <property type="term" value="F:exopolyphosphatase activity"/>
    <property type="evidence" value="ECO:0007669"/>
    <property type="project" value="UniProtKB-EC"/>
</dbReference>
<feature type="domain" description="Ppx/GppA phosphatase N-terminal" evidence="1">
    <location>
        <begin position="33"/>
        <end position="302"/>
    </location>
</feature>
<evidence type="ECO:0000259" key="1">
    <source>
        <dbReference type="Pfam" id="PF02541"/>
    </source>
</evidence>
<dbReference type="RefSeq" id="WP_259314352.1">
    <property type="nucleotide sequence ID" value="NZ_CP087164.1"/>
</dbReference>
<dbReference type="InterPro" id="IPR050273">
    <property type="entry name" value="GppA/Ppx_hydrolase"/>
</dbReference>
<reference evidence="2" key="1">
    <citation type="journal article" date="2022" name="Int. J. Syst. Evol. Microbiol.">
        <title>Pseudomonas aegrilactucae sp. nov. and Pseudomonas morbosilactucae sp. nov., pathogens causing bacterial rot of lettuce in Japan.</title>
        <authorList>
            <person name="Sawada H."/>
            <person name="Fujikawa T."/>
            <person name="Satou M."/>
        </authorList>
    </citation>
    <scope>NUCLEOTIDE SEQUENCE</scope>
    <source>
        <strain evidence="2">0166_1</strain>
    </source>
</reference>
<dbReference type="PANTHER" id="PTHR30005:SF13">
    <property type="entry name" value="EXOPOLYPHOSPHATASE 2"/>
    <property type="match status" value="1"/>
</dbReference>
<dbReference type="AlphaFoldDB" id="A0A9E6XV57"/>
<keyword evidence="3" id="KW-1185">Reference proteome</keyword>
<dbReference type="KEGG" id="sbae:DSM104329_01069"/>